<comment type="similarity">
    <text evidence="2 6">Belongs to the BI1 family.</text>
</comment>
<keyword evidence="5 6" id="KW-0472">Membrane</keyword>
<comment type="subcellular location">
    <subcellularLocation>
        <location evidence="1">Membrane</location>
        <topology evidence="1">Multi-pass membrane protein</topology>
    </subcellularLocation>
</comment>
<sequence>MNTINFQTFVNSFQNRLEPPVRQHLKNVYATLMMTCVSASAGVYVDMFTRFQAGFLSAIVGAGLMLMLIATPDNGKNTNLRLGYLLGFGLTSGMSMGPLLEYVSVVDPSIIITALLGTTLVFVCFSAAAMLAERGSWLFLGGTLMTLFTSMSLMTLVNLFMQSHFLYQAHLYLGLMLMCGFVLFDTQLIIEKRRMGSKDFVQHALELFIDFIGMFRRLVIILTQKGNKTAVASVTKNILRRYYLPTSVW</sequence>
<dbReference type="Pfam" id="PF01027">
    <property type="entry name" value="Bax1-I"/>
    <property type="match status" value="1"/>
</dbReference>
<feature type="transmembrane region" description="Helical" evidence="6">
    <location>
        <begin position="51"/>
        <end position="70"/>
    </location>
</feature>
<keyword evidence="3 6" id="KW-0812">Transmembrane</keyword>
<feature type="transmembrane region" description="Helical" evidence="6">
    <location>
        <begin position="109"/>
        <end position="130"/>
    </location>
</feature>
<dbReference type="HOGENOM" id="CLU_061277_0_0_1"/>
<evidence type="ECO:0000256" key="4">
    <source>
        <dbReference type="ARBA" id="ARBA00022989"/>
    </source>
</evidence>
<feature type="transmembrane region" description="Helical" evidence="6">
    <location>
        <begin position="82"/>
        <end position="103"/>
    </location>
</feature>
<dbReference type="GO" id="GO:2001234">
    <property type="term" value="P:negative regulation of apoptotic signaling pathway"/>
    <property type="evidence" value="ECO:0007669"/>
    <property type="project" value="TreeGrafter"/>
</dbReference>
<evidence type="ECO:0000256" key="6">
    <source>
        <dbReference type="RuleBase" id="RU004379"/>
    </source>
</evidence>
<dbReference type="PANTHER" id="PTHR23291">
    <property type="entry name" value="BAX INHIBITOR-RELATED"/>
    <property type="match status" value="1"/>
</dbReference>
<evidence type="ECO:0000256" key="5">
    <source>
        <dbReference type="ARBA" id="ARBA00023136"/>
    </source>
</evidence>
<evidence type="ECO:0000256" key="2">
    <source>
        <dbReference type="ARBA" id="ARBA00010350"/>
    </source>
</evidence>
<keyword evidence="4 6" id="KW-1133">Transmembrane helix</keyword>
<dbReference type="EMBL" id="DQ985591">
    <property type="protein sequence ID" value="ABJ97181.1"/>
    <property type="molecule type" value="mRNA"/>
</dbReference>
<accession>A0FDQ1</accession>
<dbReference type="GeneID" id="778526"/>
<organism evidence="7">
    <name type="scientific">Bombyx mori</name>
    <name type="common">Silk moth</name>
    <dbReference type="NCBI Taxonomy" id="7091"/>
    <lineage>
        <taxon>Eukaryota</taxon>
        <taxon>Metazoa</taxon>
        <taxon>Ecdysozoa</taxon>
        <taxon>Arthropoda</taxon>
        <taxon>Hexapoda</taxon>
        <taxon>Insecta</taxon>
        <taxon>Pterygota</taxon>
        <taxon>Neoptera</taxon>
        <taxon>Endopterygota</taxon>
        <taxon>Lepidoptera</taxon>
        <taxon>Glossata</taxon>
        <taxon>Ditrysia</taxon>
        <taxon>Bombycoidea</taxon>
        <taxon>Bombycidae</taxon>
        <taxon>Bombycinae</taxon>
        <taxon>Bombyx</taxon>
    </lineage>
</organism>
<proteinExistence type="evidence at transcript level"/>
<feature type="transmembrane region" description="Helical" evidence="6">
    <location>
        <begin position="137"/>
        <end position="157"/>
    </location>
</feature>
<dbReference type="OrthoDB" id="1277691at2759"/>
<dbReference type="PANTHER" id="PTHR23291:SF32">
    <property type="entry name" value="BAX INHIBITOR 1"/>
    <property type="match status" value="1"/>
</dbReference>
<evidence type="ECO:0000313" key="7">
    <source>
        <dbReference type="EMBL" id="ABJ97181.1"/>
    </source>
</evidence>
<evidence type="ECO:0000256" key="3">
    <source>
        <dbReference type="ARBA" id="ARBA00022692"/>
    </source>
</evidence>
<feature type="transmembrane region" description="Helical" evidence="6">
    <location>
        <begin position="169"/>
        <end position="190"/>
    </location>
</feature>
<dbReference type="RefSeq" id="NP_001091820.2">
    <property type="nucleotide sequence ID" value="NM_001098350.2"/>
</dbReference>
<dbReference type="GO" id="GO:0019899">
    <property type="term" value="F:enzyme binding"/>
    <property type="evidence" value="ECO:0007669"/>
    <property type="project" value="TreeGrafter"/>
</dbReference>
<dbReference type="KEGG" id="bmor:778526"/>
<evidence type="ECO:0000256" key="1">
    <source>
        <dbReference type="ARBA" id="ARBA00004141"/>
    </source>
</evidence>
<name>A0FDQ1_BOMMO</name>
<dbReference type="InterPro" id="IPR006214">
    <property type="entry name" value="Bax_inhibitor_1-related"/>
</dbReference>
<dbReference type="GO" id="GO:0034620">
    <property type="term" value="P:cellular response to unfolded protein"/>
    <property type="evidence" value="ECO:0007669"/>
    <property type="project" value="TreeGrafter"/>
</dbReference>
<protein>
    <submittedName>
        <fullName evidence="7">Bax inhibitor-1-like protein</fullName>
    </submittedName>
</protein>
<dbReference type="GO" id="GO:0033119">
    <property type="term" value="P:negative regulation of RNA splicing"/>
    <property type="evidence" value="ECO:0007669"/>
    <property type="project" value="TreeGrafter"/>
</dbReference>
<dbReference type="CTD" id="38936"/>
<dbReference type="GO" id="GO:0031966">
    <property type="term" value="C:mitochondrial membrane"/>
    <property type="evidence" value="ECO:0007669"/>
    <property type="project" value="TreeGrafter"/>
</dbReference>
<dbReference type="AlphaFoldDB" id="A0FDQ1"/>
<dbReference type="CDD" id="cd10430">
    <property type="entry name" value="BI-1"/>
    <property type="match status" value="1"/>
</dbReference>
<reference evidence="7" key="1">
    <citation type="submission" date="2006-09" db="EMBL/GenBank/DDBJ databases">
        <title>Construction and analysis of a putative protein database based on the cDNA library.</title>
        <authorList>
            <person name="Zhang Y."/>
            <person name="Xu J."/>
            <person name="Chen J."/>
            <person name="Wang D."/>
            <person name="Nie Z."/>
            <person name="Lv Z."/>
            <person name="Jiang C."/>
            <person name="Liu L.-L."/>
            <person name="Li S."/>
            <person name="He P."/>
            <person name="Chen F."/>
            <person name="Wu X.-F."/>
        </authorList>
    </citation>
    <scope>NUCLEOTIDE SEQUENCE</scope>
</reference>